<keyword evidence="8" id="KW-0902">Two-component regulatory system</keyword>
<dbReference type="PANTHER" id="PTHR43065:SF10">
    <property type="entry name" value="PEROXIDE STRESS-ACTIVATED HISTIDINE KINASE MAK3"/>
    <property type="match status" value="1"/>
</dbReference>
<dbReference type="InterPro" id="IPR036097">
    <property type="entry name" value="HisK_dim/P_sf"/>
</dbReference>
<dbReference type="Gene3D" id="3.30.450.20">
    <property type="entry name" value="PAS domain"/>
    <property type="match status" value="1"/>
</dbReference>
<dbReference type="Pfam" id="PF00512">
    <property type="entry name" value="HisKA"/>
    <property type="match status" value="1"/>
</dbReference>
<name>A0A7Y0E2G2_9PROT</name>
<comment type="catalytic activity">
    <reaction evidence="1">
        <text>ATP + protein L-histidine = ADP + protein N-phospho-L-histidine.</text>
        <dbReference type="EC" id="2.7.13.3"/>
    </reaction>
</comment>
<keyword evidence="3" id="KW-0597">Phosphoprotein</keyword>
<dbReference type="InterPro" id="IPR036890">
    <property type="entry name" value="HATPase_C_sf"/>
</dbReference>
<dbReference type="RefSeq" id="WP_169626390.1">
    <property type="nucleotide sequence ID" value="NZ_JABBNT010000005.1"/>
</dbReference>
<keyword evidence="5" id="KW-0547">Nucleotide-binding</keyword>
<keyword evidence="7" id="KW-0067">ATP-binding</keyword>
<keyword evidence="4" id="KW-0808">Transferase</keyword>
<dbReference type="PANTHER" id="PTHR43065">
    <property type="entry name" value="SENSOR HISTIDINE KINASE"/>
    <property type="match status" value="1"/>
</dbReference>
<dbReference type="Pfam" id="PF00989">
    <property type="entry name" value="PAS"/>
    <property type="match status" value="1"/>
</dbReference>
<dbReference type="InterPro" id="IPR035965">
    <property type="entry name" value="PAS-like_dom_sf"/>
</dbReference>
<sequence>MSAKIRLVPPPISRPSSDSVIDSLPEPVIVVDAGSNISYLNNAAQTFLQGSEAVLAGMNLQDLIPQDSPILTMVDRARRANASMTVHGVRLTTPRIGNHTISVDAAPLLDDPESIVLTVKEHSIAGKIDHAMAQQGAVRSVTALAAMLAHEVKNPLSGIRGAAQLIETMIPAEDRQLTKLITEETDRIVKLLNGMEIFSDRPQLDRSPVNIHEVLDRVLAIARNGFAQNMRLIADFDPSLPPIYGDHDQLIQIFLNLVKNAAEAMVPNGPDPEIVVTTAYKHGVRLAVPGKESRMHLPLVVTIRDNGGGIPDDLRPHLFDPFITTKSNGTGLGLALVAKLVSEHGGVIDFESKPRRTVFTVMLPVLRDMVGSEKPKPKKKGARG</sequence>
<feature type="domain" description="Histidine kinase" evidence="9">
    <location>
        <begin position="147"/>
        <end position="367"/>
    </location>
</feature>
<dbReference type="InterPro" id="IPR013767">
    <property type="entry name" value="PAS_fold"/>
</dbReference>
<dbReference type="SUPFAM" id="SSF55785">
    <property type="entry name" value="PYP-like sensor domain (PAS domain)"/>
    <property type="match status" value="1"/>
</dbReference>
<dbReference type="PRINTS" id="PR00344">
    <property type="entry name" value="BCTRLSENSOR"/>
</dbReference>
<dbReference type="InterPro" id="IPR003661">
    <property type="entry name" value="HisK_dim/P_dom"/>
</dbReference>
<dbReference type="InterPro" id="IPR005467">
    <property type="entry name" value="His_kinase_dom"/>
</dbReference>
<dbReference type="Pfam" id="PF02518">
    <property type="entry name" value="HATPase_c"/>
    <property type="match status" value="1"/>
</dbReference>
<dbReference type="EC" id="2.7.13.3" evidence="2"/>
<evidence type="ECO:0000313" key="11">
    <source>
        <dbReference type="Proteomes" id="UP000539372"/>
    </source>
</evidence>
<keyword evidence="11" id="KW-1185">Reference proteome</keyword>
<reference evidence="10 11" key="1">
    <citation type="submission" date="2020-04" db="EMBL/GenBank/DDBJ databases">
        <title>Rhodospirillaceae bacterium KN72 isolated from deep sea.</title>
        <authorList>
            <person name="Zhang D.-C."/>
        </authorList>
    </citation>
    <scope>NUCLEOTIDE SEQUENCE [LARGE SCALE GENOMIC DNA]</scope>
    <source>
        <strain evidence="10 11">KN72</strain>
    </source>
</reference>
<evidence type="ECO:0000256" key="6">
    <source>
        <dbReference type="ARBA" id="ARBA00022777"/>
    </source>
</evidence>
<dbReference type="InterPro" id="IPR000014">
    <property type="entry name" value="PAS"/>
</dbReference>
<gene>
    <name evidence="10" type="ORF">HH303_15945</name>
</gene>
<dbReference type="EMBL" id="JABBNT010000005">
    <property type="protein sequence ID" value="NMM45990.1"/>
    <property type="molecule type" value="Genomic_DNA"/>
</dbReference>
<evidence type="ECO:0000256" key="4">
    <source>
        <dbReference type="ARBA" id="ARBA00022679"/>
    </source>
</evidence>
<evidence type="ECO:0000256" key="2">
    <source>
        <dbReference type="ARBA" id="ARBA00012438"/>
    </source>
</evidence>
<keyword evidence="6" id="KW-0418">Kinase</keyword>
<dbReference type="CDD" id="cd00082">
    <property type="entry name" value="HisKA"/>
    <property type="match status" value="1"/>
</dbReference>
<dbReference type="Gene3D" id="1.10.287.130">
    <property type="match status" value="1"/>
</dbReference>
<evidence type="ECO:0000256" key="3">
    <source>
        <dbReference type="ARBA" id="ARBA00022553"/>
    </source>
</evidence>
<evidence type="ECO:0000256" key="8">
    <source>
        <dbReference type="ARBA" id="ARBA00023012"/>
    </source>
</evidence>
<dbReference type="GO" id="GO:0006355">
    <property type="term" value="P:regulation of DNA-templated transcription"/>
    <property type="evidence" value="ECO:0007669"/>
    <property type="project" value="InterPro"/>
</dbReference>
<dbReference type="PROSITE" id="PS50109">
    <property type="entry name" value="HIS_KIN"/>
    <property type="match status" value="1"/>
</dbReference>
<dbReference type="SUPFAM" id="SSF55874">
    <property type="entry name" value="ATPase domain of HSP90 chaperone/DNA topoisomerase II/histidine kinase"/>
    <property type="match status" value="1"/>
</dbReference>
<dbReference type="SMART" id="SM00091">
    <property type="entry name" value="PAS"/>
    <property type="match status" value="1"/>
</dbReference>
<dbReference type="SMART" id="SM00387">
    <property type="entry name" value="HATPase_c"/>
    <property type="match status" value="1"/>
</dbReference>
<dbReference type="SUPFAM" id="SSF47384">
    <property type="entry name" value="Homodimeric domain of signal transducing histidine kinase"/>
    <property type="match status" value="1"/>
</dbReference>
<protein>
    <recommendedName>
        <fullName evidence="2">histidine kinase</fullName>
        <ecNumber evidence="2">2.7.13.3</ecNumber>
    </recommendedName>
</protein>
<dbReference type="SMART" id="SM00388">
    <property type="entry name" value="HisKA"/>
    <property type="match status" value="1"/>
</dbReference>
<evidence type="ECO:0000256" key="7">
    <source>
        <dbReference type="ARBA" id="ARBA00022840"/>
    </source>
</evidence>
<proteinExistence type="predicted"/>
<evidence type="ECO:0000256" key="5">
    <source>
        <dbReference type="ARBA" id="ARBA00022741"/>
    </source>
</evidence>
<evidence type="ECO:0000259" key="9">
    <source>
        <dbReference type="PROSITE" id="PS50109"/>
    </source>
</evidence>
<dbReference type="Proteomes" id="UP000539372">
    <property type="component" value="Unassembled WGS sequence"/>
</dbReference>
<evidence type="ECO:0000256" key="1">
    <source>
        <dbReference type="ARBA" id="ARBA00000085"/>
    </source>
</evidence>
<evidence type="ECO:0000313" key="10">
    <source>
        <dbReference type="EMBL" id="NMM45990.1"/>
    </source>
</evidence>
<dbReference type="InterPro" id="IPR004358">
    <property type="entry name" value="Sig_transdc_His_kin-like_C"/>
</dbReference>
<dbReference type="Gene3D" id="3.30.565.10">
    <property type="entry name" value="Histidine kinase-like ATPase, C-terminal domain"/>
    <property type="match status" value="1"/>
</dbReference>
<comment type="caution">
    <text evidence="10">The sequence shown here is derived from an EMBL/GenBank/DDBJ whole genome shotgun (WGS) entry which is preliminary data.</text>
</comment>
<dbReference type="CDD" id="cd00130">
    <property type="entry name" value="PAS"/>
    <property type="match status" value="1"/>
</dbReference>
<organism evidence="10 11">
    <name type="scientific">Pacificispira spongiicola</name>
    <dbReference type="NCBI Taxonomy" id="2729598"/>
    <lineage>
        <taxon>Bacteria</taxon>
        <taxon>Pseudomonadati</taxon>
        <taxon>Pseudomonadota</taxon>
        <taxon>Alphaproteobacteria</taxon>
        <taxon>Rhodospirillales</taxon>
        <taxon>Rhodospirillaceae</taxon>
        <taxon>Pacificispira</taxon>
    </lineage>
</organism>
<dbReference type="GO" id="GO:0005524">
    <property type="term" value="F:ATP binding"/>
    <property type="evidence" value="ECO:0007669"/>
    <property type="project" value="UniProtKB-KW"/>
</dbReference>
<dbReference type="InterPro" id="IPR003594">
    <property type="entry name" value="HATPase_dom"/>
</dbReference>
<dbReference type="AlphaFoldDB" id="A0A7Y0E2G2"/>
<dbReference type="GO" id="GO:0000155">
    <property type="term" value="F:phosphorelay sensor kinase activity"/>
    <property type="evidence" value="ECO:0007669"/>
    <property type="project" value="InterPro"/>
</dbReference>
<accession>A0A7Y0E2G2</accession>